<comment type="similarity">
    <text evidence="1">Belongs to the peptidase S33 family.</text>
</comment>
<evidence type="ECO:0000256" key="2">
    <source>
        <dbReference type="ARBA" id="ARBA00022801"/>
    </source>
</evidence>
<evidence type="ECO:0000313" key="3">
    <source>
        <dbReference type="EMBL" id="ETO20912.1"/>
    </source>
</evidence>
<dbReference type="InterPro" id="IPR029058">
    <property type="entry name" value="AB_hydrolase_fold"/>
</dbReference>
<dbReference type="Proteomes" id="UP000023152">
    <property type="component" value="Unassembled WGS sequence"/>
</dbReference>
<dbReference type="PANTHER" id="PTHR21661">
    <property type="entry name" value="EPOXIDE HYDROLASE 1-RELATED"/>
    <property type="match status" value="1"/>
</dbReference>
<dbReference type="OrthoDB" id="7130006at2759"/>
<evidence type="ECO:0008006" key="5">
    <source>
        <dbReference type="Google" id="ProtNLM"/>
    </source>
</evidence>
<dbReference type="AlphaFoldDB" id="X6N6J7"/>
<dbReference type="EMBL" id="ASPP01012120">
    <property type="protein sequence ID" value="ETO20912.1"/>
    <property type="molecule type" value="Genomic_DNA"/>
</dbReference>
<dbReference type="Gene3D" id="3.40.50.1820">
    <property type="entry name" value="alpha/beta hydrolase"/>
    <property type="match status" value="1"/>
</dbReference>
<dbReference type="SUPFAM" id="SSF53474">
    <property type="entry name" value="alpha/beta-Hydrolases"/>
    <property type="match status" value="1"/>
</dbReference>
<sequence>MAFQPIPLHELLLLSLFNNEYVVSKILNETRPQKIHAFMPVTRLFQRMFDLTGYQHQHNTRPDCVRNVLESSPVALIAWIYDKYVEWSDQKWCKFSEQQQDTYCSPKGTNNLTNQLVWDDVITTACLYFLNHRVRSGIDYYHKNLGMAYGHFLRTKTPSTIFFAISEFEKDPFAAVNVHKYLSHLYTNLVYYRPHPFGGHFPGFEHPRVLAKDIADFLTIIDV</sequence>
<keyword evidence="4" id="KW-1185">Reference proteome</keyword>
<comment type="caution">
    <text evidence="3">The sequence shown here is derived from an EMBL/GenBank/DDBJ whole genome shotgun (WGS) entry which is preliminary data.</text>
</comment>
<dbReference type="GO" id="GO:0004301">
    <property type="term" value="F:epoxide hydrolase activity"/>
    <property type="evidence" value="ECO:0007669"/>
    <property type="project" value="TreeGrafter"/>
</dbReference>
<keyword evidence="2" id="KW-0378">Hydrolase</keyword>
<evidence type="ECO:0000313" key="4">
    <source>
        <dbReference type="Proteomes" id="UP000023152"/>
    </source>
</evidence>
<organism evidence="3 4">
    <name type="scientific">Reticulomyxa filosa</name>
    <dbReference type="NCBI Taxonomy" id="46433"/>
    <lineage>
        <taxon>Eukaryota</taxon>
        <taxon>Sar</taxon>
        <taxon>Rhizaria</taxon>
        <taxon>Retaria</taxon>
        <taxon>Foraminifera</taxon>
        <taxon>Monothalamids</taxon>
        <taxon>Reticulomyxidae</taxon>
        <taxon>Reticulomyxa</taxon>
    </lineage>
</organism>
<reference evidence="3 4" key="1">
    <citation type="journal article" date="2013" name="Curr. Biol.">
        <title>The Genome of the Foraminiferan Reticulomyxa filosa.</title>
        <authorList>
            <person name="Glockner G."/>
            <person name="Hulsmann N."/>
            <person name="Schleicher M."/>
            <person name="Noegel A.A."/>
            <person name="Eichinger L."/>
            <person name="Gallinger C."/>
            <person name="Pawlowski J."/>
            <person name="Sierra R."/>
            <person name="Euteneuer U."/>
            <person name="Pillet L."/>
            <person name="Moustafa A."/>
            <person name="Platzer M."/>
            <person name="Groth M."/>
            <person name="Szafranski K."/>
            <person name="Schliwa M."/>
        </authorList>
    </citation>
    <scope>NUCLEOTIDE SEQUENCE [LARGE SCALE GENOMIC DNA]</scope>
</reference>
<accession>X6N6J7</accession>
<protein>
    <recommendedName>
        <fullName evidence="5">Epoxide hydrolase</fullName>
    </recommendedName>
</protein>
<gene>
    <name evidence="3" type="ORF">RFI_16295</name>
</gene>
<name>X6N6J7_RETFI</name>
<evidence type="ECO:0000256" key="1">
    <source>
        <dbReference type="ARBA" id="ARBA00010088"/>
    </source>
</evidence>
<dbReference type="PANTHER" id="PTHR21661:SF35">
    <property type="entry name" value="EPOXIDE HYDROLASE"/>
    <property type="match status" value="1"/>
</dbReference>
<proteinExistence type="inferred from homology"/>
<dbReference type="GO" id="GO:0097176">
    <property type="term" value="P:epoxide metabolic process"/>
    <property type="evidence" value="ECO:0007669"/>
    <property type="project" value="TreeGrafter"/>
</dbReference>